<name>A0A498RES6_9FIRM</name>
<proteinExistence type="predicted"/>
<evidence type="ECO:0000313" key="2">
    <source>
        <dbReference type="Proteomes" id="UP000277811"/>
    </source>
</evidence>
<gene>
    <name evidence="1" type="ORF">LUCI_3880</name>
</gene>
<dbReference type="Proteomes" id="UP000277811">
    <property type="component" value="Unassembled WGS sequence"/>
</dbReference>
<protein>
    <submittedName>
        <fullName evidence="1">Uncharacterized protein</fullName>
    </submittedName>
</protein>
<organism evidence="1 2">
    <name type="scientific">Lucifera butyrica</name>
    <dbReference type="NCBI Taxonomy" id="1351585"/>
    <lineage>
        <taxon>Bacteria</taxon>
        <taxon>Bacillati</taxon>
        <taxon>Bacillota</taxon>
        <taxon>Negativicutes</taxon>
        <taxon>Veillonellales</taxon>
        <taxon>Veillonellaceae</taxon>
        <taxon>Lucifera</taxon>
    </lineage>
</organism>
<reference evidence="1 2" key="1">
    <citation type="submission" date="2018-06" db="EMBL/GenBank/DDBJ databases">
        <authorList>
            <person name="Strepis N."/>
        </authorList>
    </citation>
    <scope>NUCLEOTIDE SEQUENCE [LARGE SCALE GENOMIC DNA]</scope>
    <source>
        <strain evidence="1">LUCI</strain>
    </source>
</reference>
<keyword evidence="2" id="KW-1185">Reference proteome</keyword>
<accession>A0A498RES6</accession>
<dbReference type="AlphaFoldDB" id="A0A498RES6"/>
<evidence type="ECO:0000313" key="1">
    <source>
        <dbReference type="EMBL" id="VBB08602.1"/>
    </source>
</evidence>
<sequence length="89" mass="10183">MQINYLGWDNESIQLRKCYEVARKHDKPIVVMEPVKGGTLAQVPEKAEKLFKGYHPDMSVPSWAIMMVLSGMSDLPLSRQENDPLRILI</sequence>
<dbReference type="EMBL" id="UPPP01000094">
    <property type="protein sequence ID" value="VBB08602.1"/>
    <property type="molecule type" value="Genomic_DNA"/>
</dbReference>